<dbReference type="STRING" id="39777.B7L28_04905"/>
<evidence type="ECO:0000313" key="1">
    <source>
        <dbReference type="EMBL" id="KXA65102.1"/>
    </source>
</evidence>
<dbReference type="AlphaFoldDB" id="A0A133S610"/>
<dbReference type="EMBL" id="LRQT01000013">
    <property type="protein sequence ID" value="KXA65102.1"/>
    <property type="molecule type" value="Genomic_DNA"/>
</dbReference>
<comment type="caution">
    <text evidence="1">The sequence shown here is derived from an EMBL/GenBank/DDBJ whole genome shotgun (WGS) entry which is preliminary data.</text>
</comment>
<sequence>MNKALKFLNVLSLTTIFSIGLGFISNVKAADYYIDTYSDNVSVWVVDTEKTGRDSDKYIADVKFVYPKGNYDEETLVFQRKPDGHWYYGYGNDSDMTLVQNDDASNDILYYVLNH</sequence>
<name>A0A133S610_9FIRM</name>
<gene>
    <name evidence="1" type="ORF">HMPREF3233_00616</name>
</gene>
<reference evidence="1 2" key="1">
    <citation type="submission" date="2016-01" db="EMBL/GenBank/DDBJ databases">
        <authorList>
            <person name="Oliw E.H."/>
        </authorList>
    </citation>
    <scope>NUCLEOTIDE SEQUENCE [LARGE SCALE GENOMIC DNA]</scope>
    <source>
        <strain evidence="1 2">CMW7756B</strain>
    </source>
</reference>
<protein>
    <submittedName>
        <fullName evidence="1">Uncharacterized protein</fullName>
    </submittedName>
</protein>
<dbReference type="PATRIC" id="fig|39777.7.peg.605"/>
<proteinExistence type="predicted"/>
<organism evidence="1">
    <name type="scientific">Veillonella atypica</name>
    <dbReference type="NCBI Taxonomy" id="39777"/>
    <lineage>
        <taxon>Bacteria</taxon>
        <taxon>Bacillati</taxon>
        <taxon>Bacillota</taxon>
        <taxon>Negativicutes</taxon>
        <taxon>Veillonellales</taxon>
        <taxon>Veillonellaceae</taxon>
        <taxon>Veillonella</taxon>
    </lineage>
</organism>
<evidence type="ECO:0000313" key="2">
    <source>
        <dbReference type="Proteomes" id="UP000070226"/>
    </source>
</evidence>
<dbReference type="RefSeq" id="WP_060807351.1">
    <property type="nucleotide sequence ID" value="NZ_KQ958060.1"/>
</dbReference>
<dbReference type="Proteomes" id="UP000070226">
    <property type="component" value="Unassembled WGS sequence"/>
</dbReference>
<accession>A0A133S610</accession>